<dbReference type="EMBL" id="FMWO01000084">
    <property type="protein sequence ID" value="SCZ86760.1"/>
    <property type="molecule type" value="Genomic_DNA"/>
</dbReference>
<evidence type="ECO:0000313" key="1">
    <source>
        <dbReference type="EMBL" id="SCZ86760.1"/>
    </source>
</evidence>
<proteinExistence type="predicted"/>
<organism evidence="1 2">
    <name type="scientific">Nitrosomonas mobilis</name>
    <dbReference type="NCBI Taxonomy" id="51642"/>
    <lineage>
        <taxon>Bacteria</taxon>
        <taxon>Pseudomonadati</taxon>
        <taxon>Pseudomonadota</taxon>
        <taxon>Betaproteobacteria</taxon>
        <taxon>Nitrosomonadales</taxon>
        <taxon>Nitrosomonadaceae</taxon>
        <taxon>Nitrosomonas</taxon>
    </lineage>
</organism>
<dbReference type="OrthoDB" id="69313at2"/>
<dbReference type="STRING" id="51642.NSMM_730010"/>
<dbReference type="SUPFAM" id="SSF52540">
    <property type="entry name" value="P-loop containing nucleoside triphosphate hydrolases"/>
    <property type="match status" value="1"/>
</dbReference>
<gene>
    <name evidence="1" type="ORF">NSMM_730010</name>
</gene>
<dbReference type="CDD" id="cd02042">
    <property type="entry name" value="ParAB_family"/>
    <property type="match status" value="1"/>
</dbReference>
<sequence>MPVIVFASPKGGAGKTTSAFLLATELANRNMSITIVDADPNHPIENWRKGGGKANNLTIMVNKNEESILDDIDTAAGESDFVIVDLEGTANLSVAYAISRADLVIVPSQRSTLDAGEAAKALSLVKRQSSVARREIPVALLLTRTSLAIRSKGLKRMLESLGANKVESFIVEINEREAFKAVFDHTCTLAQLGDSQVSGLDKARKNSAEFAAEAIQKLDSLQPKKPKIFKGVA</sequence>
<protein>
    <submittedName>
        <fullName evidence="1">Uncharacterized protein</fullName>
    </submittedName>
</protein>
<dbReference type="InterPro" id="IPR027417">
    <property type="entry name" value="P-loop_NTPase"/>
</dbReference>
<accession>A0A1G5SIR1</accession>
<evidence type="ECO:0000313" key="2">
    <source>
        <dbReference type="Proteomes" id="UP000198729"/>
    </source>
</evidence>
<dbReference type="AlphaFoldDB" id="A0A1G5SIR1"/>
<dbReference type="Pfam" id="PF07015">
    <property type="entry name" value="VirC1"/>
    <property type="match status" value="1"/>
</dbReference>
<name>A0A1G5SIR1_9PROT</name>
<dbReference type="PANTHER" id="PTHR13696:SF96">
    <property type="entry name" value="COBQ_COBB_MIND_PARA NUCLEOTIDE BINDING DOMAIN-CONTAINING PROTEIN"/>
    <property type="match status" value="1"/>
</dbReference>
<dbReference type="Gene3D" id="3.40.50.300">
    <property type="entry name" value="P-loop containing nucleotide triphosphate hydrolases"/>
    <property type="match status" value="1"/>
</dbReference>
<dbReference type="InterPro" id="IPR009744">
    <property type="entry name" value="VirC1"/>
</dbReference>
<dbReference type="PIRSF" id="PIRSF009320">
    <property type="entry name" value="Nuc_binding_HP_1000"/>
    <property type="match status" value="1"/>
</dbReference>
<dbReference type="Proteomes" id="UP000198729">
    <property type="component" value="Unassembled WGS sequence"/>
</dbReference>
<dbReference type="InterPro" id="IPR050678">
    <property type="entry name" value="DNA_Partitioning_ATPase"/>
</dbReference>
<dbReference type="PANTHER" id="PTHR13696">
    <property type="entry name" value="P-LOOP CONTAINING NUCLEOSIDE TRIPHOSPHATE HYDROLASE"/>
    <property type="match status" value="1"/>
</dbReference>
<keyword evidence="2" id="KW-1185">Reference proteome</keyword>
<dbReference type="RefSeq" id="WP_090288003.1">
    <property type="nucleotide sequence ID" value="NZ_FMWO01000084.1"/>
</dbReference>
<reference evidence="1 2" key="1">
    <citation type="submission" date="2016-10" db="EMBL/GenBank/DDBJ databases">
        <authorList>
            <person name="de Groot N.N."/>
        </authorList>
    </citation>
    <scope>NUCLEOTIDE SEQUENCE [LARGE SCALE GENOMIC DNA]</scope>
    <source>
        <strain evidence="1">1</strain>
    </source>
</reference>